<dbReference type="AlphaFoldDB" id="A0A8T1W903"/>
<evidence type="ECO:0000256" key="4">
    <source>
        <dbReference type="ARBA" id="ARBA00022786"/>
    </source>
</evidence>
<dbReference type="PANTHER" id="PTHR12419:SF7">
    <property type="entry name" value="OTU DOMAIN-CONTAINING PROTEIN 3"/>
    <property type="match status" value="1"/>
</dbReference>
<evidence type="ECO:0000256" key="3">
    <source>
        <dbReference type="ARBA" id="ARBA00022670"/>
    </source>
</evidence>
<evidence type="ECO:0000256" key="2">
    <source>
        <dbReference type="ARBA" id="ARBA00012759"/>
    </source>
</evidence>
<proteinExistence type="predicted"/>
<dbReference type="Pfam" id="PF00251">
    <property type="entry name" value="Glyco_hydro_32N"/>
    <property type="match status" value="1"/>
</dbReference>
<evidence type="ECO:0000313" key="12">
    <source>
        <dbReference type="EMBL" id="KAG7390462.1"/>
    </source>
</evidence>
<protein>
    <recommendedName>
        <fullName evidence="9">OTU domain-containing protein 1</fullName>
        <ecNumber evidence="2">3.4.19.12</ecNumber>
    </recommendedName>
</protein>
<dbReference type="EC" id="3.4.19.12" evidence="2"/>
<dbReference type="PANTHER" id="PTHR12419">
    <property type="entry name" value="OTU DOMAIN CONTAINING PROTEIN"/>
    <property type="match status" value="1"/>
</dbReference>
<dbReference type="Proteomes" id="UP000693981">
    <property type="component" value="Unassembled WGS sequence"/>
</dbReference>
<dbReference type="GO" id="GO:0004553">
    <property type="term" value="F:hydrolase activity, hydrolyzing O-glycosyl compounds"/>
    <property type="evidence" value="ECO:0007669"/>
    <property type="project" value="InterPro"/>
</dbReference>
<dbReference type="GO" id="GO:0016579">
    <property type="term" value="P:protein deubiquitination"/>
    <property type="evidence" value="ECO:0007669"/>
    <property type="project" value="TreeGrafter"/>
</dbReference>
<keyword evidence="4" id="KW-0833">Ubl conjugation pathway</keyword>
<keyword evidence="7" id="KW-0326">Glycosidase</keyword>
<gene>
    <name evidence="12" type="ORF">PHYBOEH_007032</name>
</gene>
<dbReference type="GO" id="GO:0005975">
    <property type="term" value="P:carbohydrate metabolic process"/>
    <property type="evidence" value="ECO:0007669"/>
    <property type="project" value="InterPro"/>
</dbReference>
<dbReference type="GO" id="GO:0006508">
    <property type="term" value="P:proteolysis"/>
    <property type="evidence" value="ECO:0007669"/>
    <property type="project" value="UniProtKB-KW"/>
</dbReference>
<evidence type="ECO:0000256" key="9">
    <source>
        <dbReference type="ARBA" id="ARBA00074858"/>
    </source>
</evidence>
<name>A0A8T1W903_9STRA</name>
<evidence type="ECO:0000313" key="13">
    <source>
        <dbReference type="Proteomes" id="UP000693981"/>
    </source>
</evidence>
<dbReference type="SMART" id="SM00640">
    <property type="entry name" value="Glyco_32"/>
    <property type="match status" value="1"/>
</dbReference>
<sequence length="341" mass="39149">MNDPCASYYDQETGLYHMFYQLNPNSTIWGNMTRGHVVSQDQVTWEDYPDALYPFQDKWDPLVEYLFGEHVVYATTNDGGKTWQKGSEPLIELPLTGLNVAGWRDPIPFHSKSLDRHFGYDTVASICAEDTRVKFVNAAGHKQMVAAVSDFEATPYREMTDENTPNVASPRPNPKERDASWTSEEKVEAHYAAIDWSVVQILIDGNCLFRAISDQLYTNELYHRDIRQQLVDFIEKEQQHFKPFVENEDVSEYCTQMRKDGEWGGHFALYAAAKLFNIHIVMHMGPVRRIRIESNDDGDPAPPQPPYRILHLLYKDHHYSSLHSKAKATAVATTDSTDKRV</sequence>
<dbReference type="EMBL" id="JAGDFL010000382">
    <property type="protein sequence ID" value="KAG7390462.1"/>
    <property type="molecule type" value="Genomic_DNA"/>
</dbReference>
<dbReference type="Pfam" id="PF02338">
    <property type="entry name" value="OTU"/>
    <property type="match status" value="1"/>
</dbReference>
<dbReference type="InterPro" id="IPR003323">
    <property type="entry name" value="OTU_dom"/>
</dbReference>
<dbReference type="OrthoDB" id="415023at2759"/>
<organism evidence="12 13">
    <name type="scientific">Phytophthora boehmeriae</name>
    <dbReference type="NCBI Taxonomy" id="109152"/>
    <lineage>
        <taxon>Eukaryota</taxon>
        <taxon>Sar</taxon>
        <taxon>Stramenopiles</taxon>
        <taxon>Oomycota</taxon>
        <taxon>Peronosporomycetes</taxon>
        <taxon>Peronosporales</taxon>
        <taxon>Peronosporaceae</taxon>
        <taxon>Phytophthora</taxon>
    </lineage>
</organism>
<evidence type="ECO:0000256" key="6">
    <source>
        <dbReference type="ARBA" id="ARBA00022807"/>
    </source>
</evidence>
<feature type="domain" description="OTU" evidence="11">
    <location>
        <begin position="196"/>
        <end position="325"/>
    </location>
</feature>
<dbReference type="InterPro" id="IPR013148">
    <property type="entry name" value="Glyco_hydro_32_N"/>
</dbReference>
<keyword evidence="5" id="KW-0378">Hydrolase</keyword>
<dbReference type="GO" id="GO:0004843">
    <property type="term" value="F:cysteine-type deubiquitinase activity"/>
    <property type="evidence" value="ECO:0007669"/>
    <property type="project" value="UniProtKB-EC"/>
</dbReference>
<keyword evidence="3" id="KW-0645">Protease</keyword>
<comment type="catalytic activity">
    <reaction evidence="1">
        <text>Thiol-dependent hydrolysis of ester, thioester, amide, peptide and isopeptide bonds formed by the C-terminal Gly of ubiquitin (a 76-residue protein attached to proteins as an intracellular targeting signal).</text>
        <dbReference type="EC" id="3.4.19.12"/>
    </reaction>
</comment>
<evidence type="ECO:0000256" key="10">
    <source>
        <dbReference type="SAM" id="MobiDB-lite"/>
    </source>
</evidence>
<dbReference type="FunFam" id="3.90.70.80:FF:000010">
    <property type="entry name" value="OTU domain-containing protein 1"/>
    <property type="match status" value="1"/>
</dbReference>
<evidence type="ECO:0000256" key="5">
    <source>
        <dbReference type="ARBA" id="ARBA00022801"/>
    </source>
</evidence>
<accession>A0A8T1W903</accession>
<evidence type="ECO:0000259" key="11">
    <source>
        <dbReference type="PROSITE" id="PS50802"/>
    </source>
</evidence>
<evidence type="ECO:0000256" key="8">
    <source>
        <dbReference type="ARBA" id="ARBA00057633"/>
    </source>
</evidence>
<keyword evidence="6" id="KW-0788">Thiol protease</keyword>
<reference evidence="12" key="1">
    <citation type="submission" date="2021-02" db="EMBL/GenBank/DDBJ databases">
        <authorList>
            <person name="Palmer J.M."/>
        </authorList>
    </citation>
    <scope>NUCLEOTIDE SEQUENCE</scope>
    <source>
        <strain evidence="12">SCRP23</strain>
    </source>
</reference>
<keyword evidence="13" id="KW-1185">Reference proteome</keyword>
<dbReference type="InterPro" id="IPR001362">
    <property type="entry name" value="Glyco_hydro_32"/>
</dbReference>
<evidence type="ECO:0000256" key="1">
    <source>
        <dbReference type="ARBA" id="ARBA00000707"/>
    </source>
</evidence>
<feature type="region of interest" description="Disordered" evidence="10">
    <location>
        <begin position="158"/>
        <end position="181"/>
    </location>
</feature>
<dbReference type="InterPro" id="IPR050704">
    <property type="entry name" value="Peptidase_C85-like"/>
</dbReference>
<evidence type="ECO:0000256" key="7">
    <source>
        <dbReference type="ARBA" id="ARBA00023295"/>
    </source>
</evidence>
<dbReference type="PROSITE" id="PS50802">
    <property type="entry name" value="OTU"/>
    <property type="match status" value="1"/>
</dbReference>
<comment type="function">
    <text evidence="8">Deubiquitinating enzyme that specifically hydrolyzes 'Lys-63'-linked polyubiquitin to monoubiquitin. Required for the stability and translation of a subset mRNAs with a high abundance of rare codons by mediating deubiquitination of 40S ribosomal protein RPS10/eS10, thereby antagonizing ZNF598-mediated 40S ubiquitination. The abundance of rare codons in mRNAs can limit the translation rate and can lead to ribosome collisions that trigger activation of ribosome quality control (RQC) pathway by ZNF598. OTUD1-mediated deubiquitination prevents activation of the RQC and subsequent dissociation of ribosomes and stimulates formation of polysomes and translation.</text>
</comment>
<dbReference type="CDD" id="cd22771">
    <property type="entry name" value="OTU_plant_OTU7-like"/>
    <property type="match status" value="1"/>
</dbReference>
<comment type="caution">
    <text evidence="12">The sequence shown here is derived from an EMBL/GenBank/DDBJ whole genome shotgun (WGS) entry which is preliminary data.</text>
</comment>